<protein>
    <recommendedName>
        <fullName evidence="2 5">Elongation factor Ts</fullName>
        <shortName evidence="5">EF-Ts</shortName>
    </recommendedName>
</protein>
<comment type="function">
    <text evidence="5">Associates with the EF-Tu.GDP complex and induces the exchange of GDP to GTP. It remains bound to the aminoacyl-tRNA.EF-Tu.GTP complex up to the GTP hydrolysis stage on the ribosome.</text>
</comment>
<dbReference type="SUPFAM" id="SSF54713">
    <property type="entry name" value="Elongation factor Ts (EF-Ts), dimerisation domain"/>
    <property type="match status" value="1"/>
</dbReference>
<accession>A0A1F6VQC5</accession>
<keyword evidence="5" id="KW-0963">Cytoplasm</keyword>
<dbReference type="HAMAP" id="MF_00050">
    <property type="entry name" value="EF_Ts"/>
    <property type="match status" value="1"/>
</dbReference>
<comment type="similarity">
    <text evidence="1 5">Belongs to the EF-Ts family.</text>
</comment>
<evidence type="ECO:0000256" key="4">
    <source>
        <dbReference type="ARBA" id="ARBA00022917"/>
    </source>
</evidence>
<organism evidence="7 8">
    <name type="scientific">Candidatus Nomurabacteria bacterium RIFCSPHIGHO2_02_FULL_38_15</name>
    <dbReference type="NCBI Taxonomy" id="1801752"/>
    <lineage>
        <taxon>Bacteria</taxon>
        <taxon>Candidatus Nomuraibacteriota</taxon>
    </lineage>
</organism>
<dbReference type="InterPro" id="IPR009060">
    <property type="entry name" value="UBA-like_sf"/>
</dbReference>
<dbReference type="CDD" id="cd14275">
    <property type="entry name" value="UBA_EF-Ts"/>
    <property type="match status" value="1"/>
</dbReference>
<reference evidence="7 8" key="1">
    <citation type="journal article" date="2016" name="Nat. Commun.">
        <title>Thousands of microbial genomes shed light on interconnected biogeochemical processes in an aquifer system.</title>
        <authorList>
            <person name="Anantharaman K."/>
            <person name="Brown C.T."/>
            <person name="Hug L.A."/>
            <person name="Sharon I."/>
            <person name="Castelle C.J."/>
            <person name="Probst A.J."/>
            <person name="Thomas B.C."/>
            <person name="Singh A."/>
            <person name="Wilkins M.J."/>
            <person name="Karaoz U."/>
            <person name="Brodie E.L."/>
            <person name="Williams K.H."/>
            <person name="Hubbard S.S."/>
            <person name="Banfield J.F."/>
        </authorList>
    </citation>
    <scope>NUCLEOTIDE SEQUENCE [LARGE SCALE GENOMIC DNA]</scope>
</reference>
<dbReference type="PANTHER" id="PTHR11741">
    <property type="entry name" value="ELONGATION FACTOR TS"/>
    <property type="match status" value="1"/>
</dbReference>
<sequence length="256" mass="28190">MSTITTEIIKELRDETGVSIMQCKKALEDSGGDVEKAKVILAKQSRAAAEKKADRNLGDGLIITRQKGDQVAILVLRCETDFVAKNDDFIKVANDLTDMALEIGIEKTKEAAQGMLDPLVQKIGENMALGELSILEGSPMGIYNHNGKNVAVVVMMGGTADLARDIAMHITAMKPRFLSKDEINEVDMENAKAVFEESVADKPDDMKAKILEGKLNTYFKDFTLLEQNFVKNPDKTIEQLLKDNDAGIALYEHVMI</sequence>
<dbReference type="InterPro" id="IPR036402">
    <property type="entry name" value="EF-Ts_dimer_sf"/>
</dbReference>
<dbReference type="Gene3D" id="1.10.8.10">
    <property type="entry name" value="DNA helicase RuvA subunit, C-terminal domain"/>
    <property type="match status" value="1"/>
</dbReference>
<name>A0A1F6VQC5_9BACT</name>
<evidence type="ECO:0000259" key="6">
    <source>
        <dbReference type="Pfam" id="PF00889"/>
    </source>
</evidence>
<feature type="region of interest" description="Involved in Mg(2+) ion dislocation from EF-Tu" evidence="5">
    <location>
        <begin position="80"/>
        <end position="83"/>
    </location>
</feature>
<dbReference type="PANTHER" id="PTHR11741:SF0">
    <property type="entry name" value="ELONGATION FACTOR TS, MITOCHONDRIAL"/>
    <property type="match status" value="1"/>
</dbReference>
<evidence type="ECO:0000256" key="5">
    <source>
        <dbReference type="HAMAP-Rule" id="MF_00050"/>
    </source>
</evidence>
<dbReference type="SUPFAM" id="SSF46934">
    <property type="entry name" value="UBA-like"/>
    <property type="match status" value="1"/>
</dbReference>
<dbReference type="Pfam" id="PF00889">
    <property type="entry name" value="EF_TS"/>
    <property type="match status" value="1"/>
</dbReference>
<evidence type="ECO:0000256" key="1">
    <source>
        <dbReference type="ARBA" id="ARBA00005532"/>
    </source>
</evidence>
<evidence type="ECO:0000313" key="8">
    <source>
        <dbReference type="Proteomes" id="UP000179686"/>
    </source>
</evidence>
<dbReference type="EMBL" id="MFUC01000020">
    <property type="protein sequence ID" value="OGI71838.1"/>
    <property type="molecule type" value="Genomic_DNA"/>
</dbReference>
<keyword evidence="4 5" id="KW-0648">Protein biosynthesis</keyword>
<dbReference type="InterPro" id="IPR001816">
    <property type="entry name" value="Transl_elong_EFTs/EF1B"/>
</dbReference>
<dbReference type="GO" id="GO:0003746">
    <property type="term" value="F:translation elongation factor activity"/>
    <property type="evidence" value="ECO:0007669"/>
    <property type="project" value="UniProtKB-UniRule"/>
</dbReference>
<gene>
    <name evidence="5" type="primary">tsf</name>
    <name evidence="7" type="ORF">A3J61_01820</name>
</gene>
<dbReference type="Proteomes" id="UP000179686">
    <property type="component" value="Unassembled WGS sequence"/>
</dbReference>
<dbReference type="Gene3D" id="3.30.479.20">
    <property type="entry name" value="Elongation factor Ts, dimerisation domain"/>
    <property type="match status" value="2"/>
</dbReference>
<feature type="domain" description="Translation elongation factor EFTs/EF1B dimerisation" evidence="6">
    <location>
        <begin position="72"/>
        <end position="248"/>
    </location>
</feature>
<dbReference type="GO" id="GO:0005737">
    <property type="term" value="C:cytoplasm"/>
    <property type="evidence" value="ECO:0007669"/>
    <property type="project" value="UniProtKB-SubCell"/>
</dbReference>
<comment type="caution">
    <text evidence="7">The sequence shown here is derived from an EMBL/GenBank/DDBJ whole genome shotgun (WGS) entry which is preliminary data.</text>
</comment>
<dbReference type="AlphaFoldDB" id="A0A1F6VQC5"/>
<comment type="subcellular location">
    <subcellularLocation>
        <location evidence="5">Cytoplasm</location>
    </subcellularLocation>
</comment>
<dbReference type="NCBIfam" id="TIGR00116">
    <property type="entry name" value="tsf"/>
    <property type="match status" value="1"/>
</dbReference>
<evidence type="ECO:0000313" key="7">
    <source>
        <dbReference type="EMBL" id="OGI71838.1"/>
    </source>
</evidence>
<evidence type="ECO:0000256" key="3">
    <source>
        <dbReference type="ARBA" id="ARBA00022768"/>
    </source>
</evidence>
<keyword evidence="3 5" id="KW-0251">Elongation factor</keyword>
<proteinExistence type="inferred from homology"/>
<dbReference type="STRING" id="1801752.A3J61_01820"/>
<dbReference type="FunFam" id="1.10.8.10:FF:000001">
    <property type="entry name" value="Elongation factor Ts"/>
    <property type="match status" value="1"/>
</dbReference>
<evidence type="ECO:0000256" key="2">
    <source>
        <dbReference type="ARBA" id="ARBA00016956"/>
    </source>
</evidence>
<dbReference type="Gene3D" id="1.10.286.20">
    <property type="match status" value="1"/>
</dbReference>
<dbReference type="InterPro" id="IPR014039">
    <property type="entry name" value="Transl_elong_EFTs/EF1B_dimer"/>
</dbReference>